<gene>
    <name evidence="2" type="ORF">SteCoe_2886</name>
</gene>
<dbReference type="OrthoDB" id="290533at2759"/>
<dbReference type="EMBL" id="MPUH01000033">
    <property type="protein sequence ID" value="OMJ93979.1"/>
    <property type="molecule type" value="Genomic_DNA"/>
</dbReference>
<dbReference type="PROSITE" id="PS50011">
    <property type="entry name" value="PROTEIN_KINASE_DOM"/>
    <property type="match status" value="1"/>
</dbReference>
<dbReference type="InterPro" id="IPR000719">
    <property type="entry name" value="Prot_kinase_dom"/>
</dbReference>
<dbReference type="GO" id="GO:0005524">
    <property type="term" value="F:ATP binding"/>
    <property type="evidence" value="ECO:0007669"/>
    <property type="project" value="InterPro"/>
</dbReference>
<dbReference type="PROSITE" id="PS00108">
    <property type="entry name" value="PROTEIN_KINASE_ST"/>
    <property type="match status" value="1"/>
</dbReference>
<name>A0A1R2CY83_9CILI</name>
<dbReference type="GO" id="GO:0004672">
    <property type="term" value="F:protein kinase activity"/>
    <property type="evidence" value="ECO:0007669"/>
    <property type="project" value="InterPro"/>
</dbReference>
<sequence>MSVIALKEIIFSEDGLLTRQVKETYDSDSCNSLRECKLNEIGLKEPFARSPEVQHFIYSCYICEVENTQFKTLEEITPYLDKFICLIKEKPSFKDEICNVFSQLLNRVVINFENISQLLTICRKLKILKDYNLESTIKIESFRANYFLMDEVSKCENTYDAHINLLKILKEILGYGLSVNDTGYIIIGNALGFLFRQQRCMDSEPYVEENKEKGLIMMGYIRIIAASAFYNNILFEEISSLFPDDIQLNEEDQKIENLDGGYIKPFIATMIDKDQLEYAQFPISTKPSQNSNIISYIYEGKYLNTKACIKLYRENNPGQGIFLKAEREINIYEELSKYSSDHSFIKYYGTCSYVDIGNIKNLVLVMQWIKRSLSDYLLRQEPIEEEKLRTMYGELMNSIIFMHSKSIYHLDIKPDNILIDENGKLYIIDFDVSVKEHNFKTKTITVDNLVAGSEGYAHPAIQKAITENDPKFLELYHKSDADIFSLGMTFLHMAILDSFEKGLNKDEKIEDLKQAIAKVRYGWAKNVIETMLQSRVKGKITWKMCLPLLVQDNKTVEFQPE</sequence>
<comment type="caution">
    <text evidence="2">The sequence shown here is derived from an EMBL/GenBank/DDBJ whole genome shotgun (WGS) entry which is preliminary data.</text>
</comment>
<evidence type="ECO:0000313" key="3">
    <source>
        <dbReference type="Proteomes" id="UP000187209"/>
    </source>
</evidence>
<dbReference type="PANTHER" id="PTHR24362:SF309">
    <property type="entry name" value="PROTEIN KINASE DOMAIN-CONTAINING PROTEIN"/>
    <property type="match status" value="1"/>
</dbReference>
<protein>
    <recommendedName>
        <fullName evidence="1">Protein kinase domain-containing protein</fullName>
    </recommendedName>
</protein>
<dbReference type="Proteomes" id="UP000187209">
    <property type="component" value="Unassembled WGS sequence"/>
</dbReference>
<dbReference type="PANTHER" id="PTHR24362">
    <property type="entry name" value="SERINE/THREONINE-PROTEIN KINASE NEK"/>
    <property type="match status" value="1"/>
</dbReference>
<dbReference type="SUPFAM" id="SSF56112">
    <property type="entry name" value="Protein kinase-like (PK-like)"/>
    <property type="match status" value="1"/>
</dbReference>
<keyword evidence="3" id="KW-1185">Reference proteome</keyword>
<feature type="domain" description="Protein kinase" evidence="1">
    <location>
        <begin position="283"/>
        <end position="561"/>
    </location>
</feature>
<evidence type="ECO:0000313" key="2">
    <source>
        <dbReference type="EMBL" id="OMJ93979.1"/>
    </source>
</evidence>
<dbReference type="InterPro" id="IPR008271">
    <property type="entry name" value="Ser/Thr_kinase_AS"/>
</dbReference>
<proteinExistence type="predicted"/>
<dbReference type="SMART" id="SM00220">
    <property type="entry name" value="S_TKc"/>
    <property type="match status" value="1"/>
</dbReference>
<accession>A0A1R2CY83</accession>
<organism evidence="2 3">
    <name type="scientific">Stentor coeruleus</name>
    <dbReference type="NCBI Taxonomy" id="5963"/>
    <lineage>
        <taxon>Eukaryota</taxon>
        <taxon>Sar</taxon>
        <taxon>Alveolata</taxon>
        <taxon>Ciliophora</taxon>
        <taxon>Postciliodesmatophora</taxon>
        <taxon>Heterotrichea</taxon>
        <taxon>Heterotrichida</taxon>
        <taxon>Stentoridae</taxon>
        <taxon>Stentor</taxon>
    </lineage>
</organism>
<reference evidence="2 3" key="1">
    <citation type="submission" date="2016-11" db="EMBL/GenBank/DDBJ databases">
        <title>The macronuclear genome of Stentor coeruleus: a giant cell with tiny introns.</title>
        <authorList>
            <person name="Slabodnick M."/>
            <person name="Ruby J.G."/>
            <person name="Reiff S.B."/>
            <person name="Swart E.C."/>
            <person name="Gosai S."/>
            <person name="Prabakaran S."/>
            <person name="Witkowska E."/>
            <person name="Larue G.E."/>
            <person name="Fisher S."/>
            <person name="Freeman R.M."/>
            <person name="Gunawardena J."/>
            <person name="Chu W."/>
            <person name="Stover N.A."/>
            <person name="Gregory B.D."/>
            <person name="Nowacki M."/>
            <person name="Derisi J."/>
            <person name="Roy S.W."/>
            <person name="Marshall W.F."/>
            <person name="Sood P."/>
        </authorList>
    </citation>
    <scope>NUCLEOTIDE SEQUENCE [LARGE SCALE GENOMIC DNA]</scope>
    <source>
        <strain evidence="2">WM001</strain>
    </source>
</reference>
<dbReference type="InterPro" id="IPR011009">
    <property type="entry name" value="Kinase-like_dom_sf"/>
</dbReference>
<dbReference type="Pfam" id="PF00069">
    <property type="entry name" value="Pkinase"/>
    <property type="match status" value="1"/>
</dbReference>
<dbReference type="Gene3D" id="1.10.510.10">
    <property type="entry name" value="Transferase(Phosphotransferase) domain 1"/>
    <property type="match status" value="1"/>
</dbReference>
<evidence type="ECO:0000259" key="1">
    <source>
        <dbReference type="PROSITE" id="PS50011"/>
    </source>
</evidence>
<dbReference type="AlphaFoldDB" id="A0A1R2CY83"/>
<dbReference type="CDD" id="cd00180">
    <property type="entry name" value="PKc"/>
    <property type="match status" value="1"/>
</dbReference>